<reference evidence="2" key="2">
    <citation type="submission" date="2021-12" db="EMBL/GenBank/DDBJ databases">
        <title>Resequencing data analysis of finger millet.</title>
        <authorList>
            <person name="Hatakeyama M."/>
            <person name="Aluri S."/>
            <person name="Balachadran M.T."/>
            <person name="Sivarajan S.R."/>
            <person name="Poveda L."/>
            <person name="Shimizu-Inatsugi R."/>
            <person name="Schlapbach R."/>
            <person name="Sreeman S.M."/>
            <person name="Shimizu K.K."/>
        </authorList>
    </citation>
    <scope>NUCLEOTIDE SEQUENCE</scope>
</reference>
<feature type="compositionally biased region" description="Basic and acidic residues" evidence="1">
    <location>
        <begin position="7"/>
        <end position="18"/>
    </location>
</feature>
<proteinExistence type="predicted"/>
<accession>A0AAV5DRL7</accession>
<reference evidence="2" key="1">
    <citation type="journal article" date="2018" name="DNA Res.">
        <title>Multiple hybrid de novo genome assembly of finger millet, an orphan allotetraploid crop.</title>
        <authorList>
            <person name="Hatakeyama M."/>
            <person name="Aluri S."/>
            <person name="Balachadran M.T."/>
            <person name="Sivarajan S.R."/>
            <person name="Patrignani A."/>
            <person name="Gruter S."/>
            <person name="Poveda L."/>
            <person name="Shimizu-Inatsugi R."/>
            <person name="Baeten J."/>
            <person name="Francoijs K.J."/>
            <person name="Nataraja K.N."/>
            <person name="Reddy Y.A.N."/>
            <person name="Phadnis S."/>
            <person name="Ravikumar R.L."/>
            <person name="Schlapbach R."/>
            <person name="Sreeman S.M."/>
            <person name="Shimizu K.K."/>
        </authorList>
    </citation>
    <scope>NUCLEOTIDE SEQUENCE</scope>
</reference>
<sequence>MAAPGPGERRHPEPEVPEKQLTVATRPSCRISLAWSSMMTWPAPTSTASLASCLISRGSRRSSCYGLRRRIHRYILARRRSDPPPDRKCDPRLVTAPDRAEIGSMSHLMTPEAARRGTTKGGVMVW</sequence>
<feature type="region of interest" description="Disordered" evidence="1">
    <location>
        <begin position="1"/>
        <end position="23"/>
    </location>
</feature>
<dbReference type="AlphaFoldDB" id="A0AAV5DRL7"/>
<protein>
    <submittedName>
        <fullName evidence="2">Uncharacterized protein</fullName>
    </submittedName>
</protein>
<name>A0AAV5DRL7_ELECO</name>
<evidence type="ECO:0000313" key="2">
    <source>
        <dbReference type="EMBL" id="GJN12896.1"/>
    </source>
</evidence>
<dbReference type="EMBL" id="BQKI01000027">
    <property type="protein sequence ID" value="GJN12896.1"/>
    <property type="molecule type" value="Genomic_DNA"/>
</dbReference>
<organism evidence="2 3">
    <name type="scientific">Eleusine coracana subsp. coracana</name>
    <dbReference type="NCBI Taxonomy" id="191504"/>
    <lineage>
        <taxon>Eukaryota</taxon>
        <taxon>Viridiplantae</taxon>
        <taxon>Streptophyta</taxon>
        <taxon>Embryophyta</taxon>
        <taxon>Tracheophyta</taxon>
        <taxon>Spermatophyta</taxon>
        <taxon>Magnoliopsida</taxon>
        <taxon>Liliopsida</taxon>
        <taxon>Poales</taxon>
        <taxon>Poaceae</taxon>
        <taxon>PACMAD clade</taxon>
        <taxon>Chloridoideae</taxon>
        <taxon>Cynodonteae</taxon>
        <taxon>Eleusininae</taxon>
        <taxon>Eleusine</taxon>
    </lineage>
</organism>
<dbReference type="Proteomes" id="UP001054889">
    <property type="component" value="Unassembled WGS sequence"/>
</dbReference>
<evidence type="ECO:0000256" key="1">
    <source>
        <dbReference type="SAM" id="MobiDB-lite"/>
    </source>
</evidence>
<keyword evidence="3" id="KW-1185">Reference proteome</keyword>
<evidence type="ECO:0000313" key="3">
    <source>
        <dbReference type="Proteomes" id="UP001054889"/>
    </source>
</evidence>
<gene>
    <name evidence="2" type="primary">ga31219</name>
    <name evidence="2" type="ORF">PR202_ga31219</name>
</gene>
<comment type="caution">
    <text evidence="2">The sequence shown here is derived from an EMBL/GenBank/DDBJ whole genome shotgun (WGS) entry which is preliminary data.</text>
</comment>